<dbReference type="EMBL" id="QLNI01000032">
    <property type="protein sequence ID" value="RAM01107.1"/>
    <property type="molecule type" value="Genomic_DNA"/>
</dbReference>
<evidence type="ECO:0000256" key="2">
    <source>
        <dbReference type="ARBA" id="ARBA00022679"/>
    </source>
</evidence>
<evidence type="ECO:0000313" key="5">
    <source>
        <dbReference type="EMBL" id="QBH13550.1"/>
    </source>
</evidence>
<organism evidence="6 7">
    <name type="scientific">Desulfobacter hydrogenophilus</name>
    <dbReference type="NCBI Taxonomy" id="2291"/>
    <lineage>
        <taxon>Bacteria</taxon>
        <taxon>Pseudomonadati</taxon>
        <taxon>Thermodesulfobacteriota</taxon>
        <taxon>Desulfobacteria</taxon>
        <taxon>Desulfobacterales</taxon>
        <taxon>Desulfobacteraceae</taxon>
        <taxon>Desulfobacter</taxon>
    </lineage>
</organism>
<dbReference type="GO" id="GO:0003677">
    <property type="term" value="F:DNA binding"/>
    <property type="evidence" value="ECO:0007669"/>
    <property type="project" value="InterPro"/>
</dbReference>
<dbReference type="OrthoDB" id="3197274at2"/>
<evidence type="ECO:0000259" key="3">
    <source>
        <dbReference type="Pfam" id="PF01555"/>
    </source>
</evidence>
<keyword evidence="2" id="KW-0808">Transferase</keyword>
<dbReference type="GO" id="GO:0008170">
    <property type="term" value="F:N-methyltransferase activity"/>
    <property type="evidence" value="ECO:0007669"/>
    <property type="project" value="InterPro"/>
</dbReference>
<sequence>MDLSYQDDLRLIEAGFPCHQVGAETQRERGAASALPPLYFLHVWWARRPLTPSRAAILASLLPADTNPDRFIKQLGIFKKVVEINGIQWVLVGKILDKLANVGGRETLKIDGKIHEWLLKENDRRSKCREIIRKLETTDLNFSNDFVLKQWKTELASIPDPLPQVGDILEVTKIPANPAHINDRIQFAKSKNVVSVLGKAIKLDAEDLYGYNRAFTNSPESTPTPKIVMDMTSGGGSIPFEALRLGHKVIANDLNPVACVILNATLKYPSQFGIELLADIENWGEKLTKHVSKALDPVTPFSELPEQEKELLRTHCKACPDVISEFDKKEYDHTGLLYCRQITCPHCGGEAPLLNTCWLSKETGKQWGVKIIPDGKSEKGRVNFETYRINKGKGPKGEDPGFATVKRGVGLCIHCKQAINTDEIKAQARGESEKGQWKDRLYCVVSIRFQPKLDKQGQIQRFKSGLKKGEIKTEKVKFFRTPNTDDLNAVKQAEELLEKNWDHWEELGLIPTEKFPQGNDMRPKVYGMPRWCDMFMGRQLFAHLTLVEKLNELKPQILELEGDEKGKAIITYLQLAIDKGLDYNAKLTFWDGERGVRHVFSGHDYRVNLNFAEMIFSGPNSGISWCLKQTIDAYKSLCKLMPHRKNENKSLTIINNSAAHIPTVNDSSVDLICMDPPYYNNVQYAELSDFFYVWMKRTLKDIYPEYFKKRLTNKIDEAVANPSRDGGNKEAKNNYEKMMGEIFCECRRVLKQNGLLTIMFTHKTQEAWETFTSSLIKNKLIITSCAPISSESHNSMNIKNQAAASSAVFLSCRRRVNESSDPSSWKGFGGTGVQQDIIKAVKKGLIDFKKLSLNPVDEMVACYGKALSVLSEQWPVLDGDEPVGPIRAMNEASRVVAETQISRITDGKLSINDMEPEAAMALTLYGIYGLGDLPYDEALNLSRSLNIKLEAKTGGYTVDDRFIGINTQSNTRRSNQAAKAEDLGFHAPLLRKGSKLRLALPEERNPKRLEHPQTEWDLLHGLIIQYREGDIPLARAYMARHAEGKEEILMHLLSVWTAETGDEDLRKEGNTILFGLK</sequence>
<feature type="domain" description="DUF1156" evidence="4">
    <location>
        <begin position="16"/>
        <end position="68"/>
    </location>
</feature>
<evidence type="ECO:0000313" key="7">
    <source>
        <dbReference type="Proteomes" id="UP000248798"/>
    </source>
</evidence>
<name>A0A328FDK1_9BACT</name>
<dbReference type="InterPro" id="IPR002941">
    <property type="entry name" value="DNA_methylase_N4/N6"/>
</dbReference>
<dbReference type="EMBL" id="CP036313">
    <property type="protein sequence ID" value="QBH13550.1"/>
    <property type="molecule type" value="Genomic_DNA"/>
</dbReference>
<dbReference type="SUPFAM" id="SSF53335">
    <property type="entry name" value="S-adenosyl-L-methionine-dependent methyltransferases"/>
    <property type="match status" value="2"/>
</dbReference>
<keyword evidence="1" id="KW-0489">Methyltransferase</keyword>
<dbReference type="GO" id="GO:0032259">
    <property type="term" value="P:methylation"/>
    <property type="evidence" value="ECO:0007669"/>
    <property type="project" value="UniProtKB-KW"/>
</dbReference>
<dbReference type="Gene3D" id="3.40.50.150">
    <property type="entry name" value="Vaccinia Virus protein VP39"/>
    <property type="match status" value="1"/>
</dbReference>
<dbReference type="RefSeq" id="WP_111958329.1">
    <property type="nucleotide sequence ID" value="NZ_CP036313.1"/>
</dbReference>
<gene>
    <name evidence="6" type="ORF">DO021_15580</name>
    <name evidence="5" type="ORF">EYB58_11810</name>
</gene>
<dbReference type="Proteomes" id="UP000293902">
    <property type="component" value="Chromosome"/>
</dbReference>
<dbReference type="Proteomes" id="UP000248798">
    <property type="component" value="Unassembled WGS sequence"/>
</dbReference>
<dbReference type="Pfam" id="PF01555">
    <property type="entry name" value="N6_N4_Mtase"/>
    <property type="match status" value="1"/>
</dbReference>
<dbReference type="AlphaFoldDB" id="A0A328FDK1"/>
<dbReference type="Pfam" id="PF06634">
    <property type="entry name" value="DUF1156"/>
    <property type="match status" value="1"/>
</dbReference>
<evidence type="ECO:0000313" key="6">
    <source>
        <dbReference type="EMBL" id="RAM01107.1"/>
    </source>
</evidence>
<accession>A0A328FDK1</accession>
<evidence type="ECO:0000256" key="1">
    <source>
        <dbReference type="ARBA" id="ARBA00022603"/>
    </source>
</evidence>
<dbReference type="InterPro" id="IPR009537">
    <property type="entry name" value="DUF1156"/>
</dbReference>
<feature type="domain" description="DNA methylase N-4/N-6" evidence="3">
    <location>
        <begin position="669"/>
        <end position="778"/>
    </location>
</feature>
<proteinExistence type="predicted"/>
<evidence type="ECO:0000313" key="8">
    <source>
        <dbReference type="Proteomes" id="UP000293902"/>
    </source>
</evidence>
<reference evidence="5 8" key="2">
    <citation type="submission" date="2019-02" db="EMBL/GenBank/DDBJ databases">
        <title>Complete genome sequence of Desulfobacter hydrogenophilus AcRS1.</title>
        <authorList>
            <person name="Marietou A."/>
            <person name="Lund M.B."/>
            <person name="Marshall I.P.G."/>
            <person name="Schreiber L."/>
            <person name="Jorgensen B."/>
        </authorList>
    </citation>
    <scope>NUCLEOTIDE SEQUENCE [LARGE SCALE GENOMIC DNA]</scope>
    <source>
        <strain evidence="5 8">AcRS1</strain>
    </source>
</reference>
<protein>
    <submittedName>
        <fullName evidence="6">DUF1156 domain-containing protein</fullName>
    </submittedName>
</protein>
<keyword evidence="8" id="KW-1185">Reference proteome</keyword>
<reference evidence="6 7" key="1">
    <citation type="submission" date="2018-06" db="EMBL/GenBank/DDBJ databases">
        <title>Complete Genome Sequence of Desulfobacter hydrogenophilus (DSM3380).</title>
        <authorList>
            <person name="Marietou A."/>
            <person name="Schreiber L."/>
            <person name="Marshall I."/>
            <person name="Jorgensen B."/>
        </authorList>
    </citation>
    <scope>NUCLEOTIDE SEQUENCE [LARGE SCALE GENOMIC DNA]</scope>
    <source>
        <strain evidence="6 7">DSM 3380</strain>
    </source>
</reference>
<dbReference type="InterPro" id="IPR029063">
    <property type="entry name" value="SAM-dependent_MTases_sf"/>
</dbReference>
<evidence type="ECO:0000259" key="4">
    <source>
        <dbReference type="Pfam" id="PF06634"/>
    </source>
</evidence>